<evidence type="ECO:0000313" key="4">
    <source>
        <dbReference type="Proteomes" id="UP001172155"/>
    </source>
</evidence>
<dbReference type="Proteomes" id="UP001172155">
    <property type="component" value="Unassembled WGS sequence"/>
</dbReference>
<dbReference type="InterPro" id="IPR012336">
    <property type="entry name" value="Thioredoxin-like_fold"/>
</dbReference>
<keyword evidence="4" id="KW-1185">Reference proteome</keyword>
<evidence type="ECO:0000256" key="1">
    <source>
        <dbReference type="SAM" id="MobiDB-lite"/>
    </source>
</evidence>
<proteinExistence type="predicted"/>
<feature type="domain" description="Thioredoxin-like fold" evidence="2">
    <location>
        <begin position="73"/>
        <end position="109"/>
    </location>
</feature>
<feature type="region of interest" description="Disordered" evidence="1">
    <location>
        <begin position="142"/>
        <end position="171"/>
    </location>
</feature>
<sequence length="271" mass="28941">MPPPSSSSSSSSSGTWQIPRPLQRLFDTFPLVTYDRPADLPVRARHAISPSLPTLYIFTTPDDALVGAPSFNPGCLKWQTYLRLHSLDHLTLPSTNHASPTGSLPFLLPPISTPSSGSPALNPSSAPIPASGFPAYIARHKKSGTTTPSKTTPHPPSISREQTTTTTPKEDLKAKIREELILSLLPPSAPPSSSPSTSSPFPPPCSTNSTFPRPHPPPSSRPRCAHPSVAPQSGRFSTPYPAPAGRVVSRAVARRLTCGGCWTRRGGRWRG</sequence>
<organism evidence="3 4">
    <name type="scientific">Schizothecium vesticola</name>
    <dbReference type="NCBI Taxonomy" id="314040"/>
    <lineage>
        <taxon>Eukaryota</taxon>
        <taxon>Fungi</taxon>
        <taxon>Dikarya</taxon>
        <taxon>Ascomycota</taxon>
        <taxon>Pezizomycotina</taxon>
        <taxon>Sordariomycetes</taxon>
        <taxon>Sordariomycetidae</taxon>
        <taxon>Sordariales</taxon>
        <taxon>Schizotheciaceae</taxon>
        <taxon>Schizothecium</taxon>
    </lineage>
</organism>
<dbReference type="EMBL" id="JAUKUD010000006">
    <property type="protein sequence ID" value="KAK0741248.1"/>
    <property type="molecule type" value="Genomic_DNA"/>
</dbReference>
<dbReference type="AlphaFoldDB" id="A0AA40EKZ2"/>
<protein>
    <recommendedName>
        <fullName evidence="2">Thioredoxin-like fold domain-containing protein</fullName>
    </recommendedName>
</protein>
<feature type="region of interest" description="Disordered" evidence="1">
    <location>
        <begin position="185"/>
        <end position="243"/>
    </location>
</feature>
<gene>
    <name evidence="3" type="ORF">B0T18DRAFT_227535</name>
</gene>
<accession>A0AA40EKZ2</accession>
<name>A0AA40EKZ2_9PEZI</name>
<comment type="caution">
    <text evidence="3">The sequence shown here is derived from an EMBL/GenBank/DDBJ whole genome shotgun (WGS) entry which is preliminary data.</text>
</comment>
<evidence type="ECO:0000313" key="3">
    <source>
        <dbReference type="EMBL" id="KAK0741248.1"/>
    </source>
</evidence>
<evidence type="ECO:0000259" key="2">
    <source>
        <dbReference type="Pfam" id="PF17172"/>
    </source>
</evidence>
<dbReference type="Pfam" id="PF17172">
    <property type="entry name" value="GST_N_4"/>
    <property type="match status" value="1"/>
</dbReference>
<reference evidence="3" key="1">
    <citation type="submission" date="2023-06" db="EMBL/GenBank/DDBJ databases">
        <title>Genome-scale phylogeny and comparative genomics of the fungal order Sordariales.</title>
        <authorList>
            <consortium name="Lawrence Berkeley National Laboratory"/>
            <person name="Hensen N."/>
            <person name="Bonometti L."/>
            <person name="Westerberg I."/>
            <person name="Brannstrom I.O."/>
            <person name="Guillou S."/>
            <person name="Cros-Aarteil S."/>
            <person name="Calhoun S."/>
            <person name="Haridas S."/>
            <person name="Kuo A."/>
            <person name="Mondo S."/>
            <person name="Pangilinan J."/>
            <person name="Riley R."/>
            <person name="LaButti K."/>
            <person name="Andreopoulos B."/>
            <person name="Lipzen A."/>
            <person name="Chen C."/>
            <person name="Yanf M."/>
            <person name="Daum C."/>
            <person name="Ng V."/>
            <person name="Clum A."/>
            <person name="Steindorff A."/>
            <person name="Ohm R."/>
            <person name="Martin F."/>
            <person name="Silar P."/>
            <person name="Natvig D."/>
            <person name="Lalanne C."/>
            <person name="Gautier V."/>
            <person name="Ament-velasquez S.L."/>
            <person name="Kruys A."/>
            <person name="Hutchinson M.I."/>
            <person name="Powell A.J."/>
            <person name="Barry K."/>
            <person name="Miller A.N."/>
            <person name="Grigoriev I.V."/>
            <person name="Debuchy R."/>
            <person name="Gladieux P."/>
            <person name="Thoren M.H."/>
            <person name="Johannesson H."/>
        </authorList>
    </citation>
    <scope>NUCLEOTIDE SEQUENCE</scope>
    <source>
        <strain evidence="3">SMH3187-1</strain>
    </source>
</reference>